<reference evidence="3" key="1">
    <citation type="journal article" date="2011" name="MBio">
        <title>Novel metabolic attributes of the genus Cyanothece, comprising a group of unicellular nitrogen-fixing Cyanobacteria.</title>
        <authorList>
            <person name="Bandyopadhyay A."/>
            <person name="Elvitigala T."/>
            <person name="Welsh E."/>
            <person name="Stockel J."/>
            <person name="Liberton M."/>
            <person name="Min H."/>
            <person name="Sherman L.A."/>
            <person name="Pakrasi H.B."/>
        </authorList>
    </citation>
    <scope>NUCLEOTIDE SEQUENCE [LARGE SCALE GENOMIC DNA]</scope>
    <source>
        <strain evidence="3">PCC 7822</strain>
    </source>
</reference>
<organism evidence="2 3">
    <name type="scientific">Gloeothece verrucosa (strain PCC 7822)</name>
    <name type="common">Cyanothece sp. (strain PCC 7822)</name>
    <dbReference type="NCBI Taxonomy" id="497965"/>
    <lineage>
        <taxon>Bacteria</taxon>
        <taxon>Bacillati</taxon>
        <taxon>Cyanobacteriota</taxon>
        <taxon>Cyanophyceae</taxon>
        <taxon>Oscillatoriophycideae</taxon>
        <taxon>Chroococcales</taxon>
        <taxon>Aphanothecaceae</taxon>
        <taxon>Gloeothece</taxon>
        <taxon>Gloeothece verrucosa</taxon>
    </lineage>
</organism>
<evidence type="ECO:0008006" key="4">
    <source>
        <dbReference type="Google" id="ProtNLM"/>
    </source>
</evidence>
<feature type="transmembrane region" description="Helical" evidence="1">
    <location>
        <begin position="126"/>
        <end position="150"/>
    </location>
</feature>
<feature type="transmembrane region" description="Helical" evidence="1">
    <location>
        <begin position="35"/>
        <end position="57"/>
    </location>
</feature>
<dbReference type="KEGG" id="cyj:Cyan7822_0419"/>
<sequence>MFTLTLIVIWLGLIDSINPSLIVIAFFLLLSREKLWGYILGIFLAILLQFFVLDLGLEKVAKIFSWAKFIHWELIMIFLGGILIVYGFYSLRQKFQLPKSDHWQCPTKSFHDASSSLKLTTHFKDLLLGGMTTLAEAPMGFLQVLVVVEIQRFNVNPLLTHVYFIIYSLLYTLPIILLNVLALCYAKPFKSWVQGRLQSLYVRINIALNVTFIALGCLLIIFAAQQLLT</sequence>
<feature type="transmembrane region" description="Helical" evidence="1">
    <location>
        <begin position="206"/>
        <end position="228"/>
    </location>
</feature>
<name>E0U777_GLOV7</name>
<evidence type="ECO:0000313" key="2">
    <source>
        <dbReference type="EMBL" id="ADN12464.1"/>
    </source>
</evidence>
<keyword evidence="1" id="KW-0472">Membrane</keyword>
<keyword evidence="1" id="KW-0812">Transmembrane</keyword>
<protein>
    <recommendedName>
        <fullName evidence="4">Sap, sulfolipid-1-addressing protein</fullName>
    </recommendedName>
</protein>
<feature type="transmembrane region" description="Helical" evidence="1">
    <location>
        <begin position="6"/>
        <end position="28"/>
    </location>
</feature>
<dbReference type="InterPro" id="IPR021315">
    <property type="entry name" value="Gap/Sap"/>
</dbReference>
<dbReference type="STRING" id="497965.Cyan7822_0419"/>
<dbReference type="AlphaFoldDB" id="E0U777"/>
<proteinExistence type="predicted"/>
<gene>
    <name evidence="2" type="ordered locus">Cyan7822_0419</name>
</gene>
<evidence type="ECO:0000256" key="1">
    <source>
        <dbReference type="SAM" id="Phobius"/>
    </source>
</evidence>
<feature type="transmembrane region" description="Helical" evidence="1">
    <location>
        <begin position="162"/>
        <end position="185"/>
    </location>
</feature>
<dbReference type="HOGENOM" id="CLU_1244144_0_0_3"/>
<keyword evidence="1" id="KW-1133">Transmembrane helix</keyword>
<dbReference type="eggNOG" id="ENOG5033VKN">
    <property type="taxonomic scope" value="Bacteria"/>
</dbReference>
<keyword evidence="3" id="KW-1185">Reference proteome</keyword>
<dbReference type="EMBL" id="CP002198">
    <property type="protein sequence ID" value="ADN12464.1"/>
    <property type="molecule type" value="Genomic_DNA"/>
</dbReference>
<dbReference type="Proteomes" id="UP000008206">
    <property type="component" value="Chromosome"/>
</dbReference>
<feature type="transmembrane region" description="Helical" evidence="1">
    <location>
        <begin position="69"/>
        <end position="89"/>
    </location>
</feature>
<evidence type="ECO:0000313" key="3">
    <source>
        <dbReference type="Proteomes" id="UP000008206"/>
    </source>
</evidence>
<dbReference type="Pfam" id="PF11139">
    <property type="entry name" value="SfLAP"/>
    <property type="match status" value="1"/>
</dbReference>
<dbReference type="RefSeq" id="WP_013320574.1">
    <property type="nucleotide sequence ID" value="NC_014501.1"/>
</dbReference>
<accession>E0U777</accession>